<dbReference type="SMART" id="SM01236">
    <property type="entry name" value="Haem_oxygenase_2"/>
    <property type="match status" value="1"/>
</dbReference>
<sequence length="391" mass="41678">MTAIPDLVRVRAGRPAPPPALPTARGPLSAAVLTALTGGQAETAALVHAAGSASGAEAAAAEPYGEDLQLALYVLYELHYRGFAGVPEGCEWDPDLLRVRGVLEDRFLSALRRDVPAGRTVADAFGELLLEPVEPAGQHGPGQEESVAAHLQHRGELWQLREYAALRSLYHLKEADPHAWVIPRLEGRAKAAMAAVEYDEFGAGRAENVHARLFAGLMRDLDLDPAYGRYLDAAPAAALPPVNLMSLFGLHRSLRGALIGHFGCVEVTSSPGSRRLAAALRRLEAGPAAQRFYDEHVEADAVHEQVVRREVIGGLLADEPALESDIAFGADATVFLEDRLGAALLECWRVGASALRFSLQPLRPPELSPGTRPLGVPSAWAESPDADADGP</sequence>
<reference evidence="2 3" key="1">
    <citation type="submission" date="2020-11" db="EMBL/GenBank/DDBJ databases">
        <title>Streptomyces spirodelae sp. nov., isolated from duckweed.</title>
        <authorList>
            <person name="Saimee Y."/>
            <person name="Duangmal K."/>
        </authorList>
    </citation>
    <scope>NUCLEOTIDE SEQUENCE [LARGE SCALE GENOMIC DNA]</scope>
    <source>
        <strain evidence="2 3">S16-07</strain>
    </source>
</reference>
<evidence type="ECO:0000313" key="2">
    <source>
        <dbReference type="EMBL" id="MBO8195660.1"/>
    </source>
</evidence>
<dbReference type="Proteomes" id="UP001519064">
    <property type="component" value="Unassembled WGS sequence"/>
</dbReference>
<dbReference type="Pfam" id="PF14518">
    <property type="entry name" value="Haem_oxygenas_2"/>
    <property type="match status" value="1"/>
</dbReference>
<gene>
    <name evidence="2" type="ORF">ITI46_29010</name>
</gene>
<dbReference type="SUPFAM" id="SSF48613">
    <property type="entry name" value="Heme oxygenase-like"/>
    <property type="match status" value="1"/>
</dbReference>
<evidence type="ECO:0000256" key="1">
    <source>
        <dbReference type="SAM" id="MobiDB-lite"/>
    </source>
</evidence>
<name>A0ABS3XJS3_9ACTN</name>
<evidence type="ECO:0000313" key="3">
    <source>
        <dbReference type="Proteomes" id="UP001519064"/>
    </source>
</evidence>
<comment type="caution">
    <text evidence="2">The sequence shown here is derived from an EMBL/GenBank/DDBJ whole genome shotgun (WGS) entry which is preliminary data.</text>
</comment>
<dbReference type="RefSeq" id="WP_209242886.1">
    <property type="nucleotide sequence ID" value="NZ_JADKMA010000207.1"/>
</dbReference>
<organism evidence="2 3">
    <name type="scientific">Streptomyces oryzae</name>
    <dbReference type="NCBI Taxonomy" id="1434886"/>
    <lineage>
        <taxon>Bacteria</taxon>
        <taxon>Bacillati</taxon>
        <taxon>Actinomycetota</taxon>
        <taxon>Actinomycetes</taxon>
        <taxon>Kitasatosporales</taxon>
        <taxon>Streptomycetaceae</taxon>
        <taxon>Streptomyces</taxon>
    </lineage>
</organism>
<proteinExistence type="predicted"/>
<feature type="region of interest" description="Disordered" evidence="1">
    <location>
        <begin position="362"/>
        <end position="391"/>
    </location>
</feature>
<accession>A0ABS3XJS3</accession>
<dbReference type="Gene3D" id="1.20.910.10">
    <property type="entry name" value="Heme oxygenase-like"/>
    <property type="match status" value="1"/>
</dbReference>
<keyword evidence="3" id="KW-1185">Reference proteome</keyword>
<protein>
    <submittedName>
        <fullName evidence="2">Iron-containing redox enzyme family protein</fullName>
    </submittedName>
</protein>
<dbReference type="InterPro" id="IPR016084">
    <property type="entry name" value="Haem_Oase-like_multi-hlx"/>
</dbReference>
<dbReference type="EMBL" id="JADKMA010000207">
    <property type="protein sequence ID" value="MBO8195660.1"/>
    <property type="molecule type" value="Genomic_DNA"/>
</dbReference>